<feature type="region of interest" description="Disordered" evidence="1">
    <location>
        <begin position="116"/>
        <end position="139"/>
    </location>
</feature>
<evidence type="ECO:0000313" key="2">
    <source>
        <dbReference type="EMBL" id="CAD7459112.1"/>
    </source>
</evidence>
<feature type="compositionally biased region" description="Basic and acidic residues" evidence="1">
    <location>
        <begin position="43"/>
        <end position="57"/>
    </location>
</feature>
<organism evidence="2">
    <name type="scientific">Timema tahoe</name>
    <dbReference type="NCBI Taxonomy" id="61484"/>
    <lineage>
        <taxon>Eukaryota</taxon>
        <taxon>Metazoa</taxon>
        <taxon>Ecdysozoa</taxon>
        <taxon>Arthropoda</taxon>
        <taxon>Hexapoda</taxon>
        <taxon>Insecta</taxon>
        <taxon>Pterygota</taxon>
        <taxon>Neoptera</taxon>
        <taxon>Polyneoptera</taxon>
        <taxon>Phasmatodea</taxon>
        <taxon>Timematodea</taxon>
        <taxon>Timematoidea</taxon>
        <taxon>Timematidae</taxon>
        <taxon>Timema</taxon>
    </lineage>
</organism>
<evidence type="ECO:0000256" key="1">
    <source>
        <dbReference type="SAM" id="MobiDB-lite"/>
    </source>
</evidence>
<feature type="region of interest" description="Disordered" evidence="1">
    <location>
        <begin position="38"/>
        <end position="70"/>
    </location>
</feature>
<dbReference type="EMBL" id="OE002667">
    <property type="protein sequence ID" value="CAD7459112.1"/>
    <property type="molecule type" value="Genomic_DNA"/>
</dbReference>
<protein>
    <submittedName>
        <fullName evidence="2">Uncharacterized protein</fullName>
    </submittedName>
</protein>
<accession>A0A7R9NWS2</accession>
<reference evidence="2" key="1">
    <citation type="submission" date="2020-11" db="EMBL/GenBank/DDBJ databases">
        <authorList>
            <person name="Tran Van P."/>
        </authorList>
    </citation>
    <scope>NUCLEOTIDE SEQUENCE</scope>
</reference>
<sequence>MSHEDKKNKKVGLLPIIPLCAVFGAVAGVSAGITYTTQSSKANTDERLEGPGLRLEEDTSSNIGHDMEKRESFDPTIIDHIIDRRCSFQPIHSVSRKNLQYNGYIRQTELNEGACAKLKNPARRPERPRSTLSGEAARQ</sequence>
<name>A0A7R9NWS2_9NEOP</name>
<dbReference type="AlphaFoldDB" id="A0A7R9NWS2"/>
<gene>
    <name evidence="2" type="ORF">TTEB3V08_LOCUS7077</name>
</gene>
<proteinExistence type="predicted"/>